<dbReference type="Proteomes" id="UP000249725">
    <property type="component" value="Unassembled WGS sequence"/>
</dbReference>
<gene>
    <name evidence="1" type="ORF">DJ018_00750</name>
</gene>
<organism evidence="1 2">
    <name type="scientific">Phenylobacterium deserti</name>
    <dbReference type="NCBI Taxonomy" id="1914756"/>
    <lineage>
        <taxon>Bacteria</taxon>
        <taxon>Pseudomonadati</taxon>
        <taxon>Pseudomonadota</taxon>
        <taxon>Alphaproteobacteria</taxon>
        <taxon>Caulobacterales</taxon>
        <taxon>Caulobacteraceae</taxon>
        <taxon>Phenylobacterium</taxon>
    </lineage>
</organism>
<name>A0A328AQB8_9CAUL</name>
<keyword evidence="2" id="KW-1185">Reference proteome</keyword>
<comment type="caution">
    <text evidence="1">The sequence shown here is derived from an EMBL/GenBank/DDBJ whole genome shotgun (WGS) entry which is preliminary data.</text>
</comment>
<evidence type="ECO:0000313" key="1">
    <source>
        <dbReference type="EMBL" id="RAK56545.1"/>
    </source>
</evidence>
<dbReference type="OrthoDB" id="7586146at2"/>
<accession>A0A328AQB8</accession>
<reference evidence="2" key="1">
    <citation type="submission" date="2018-05" db="EMBL/GenBank/DDBJ databases">
        <authorList>
            <person name="Li X."/>
        </authorList>
    </citation>
    <scope>NUCLEOTIDE SEQUENCE [LARGE SCALE GENOMIC DNA]</scope>
    <source>
        <strain evidence="2">YIM 73061</strain>
    </source>
</reference>
<evidence type="ECO:0000313" key="2">
    <source>
        <dbReference type="Proteomes" id="UP000249725"/>
    </source>
</evidence>
<proteinExistence type="predicted"/>
<protein>
    <submittedName>
        <fullName evidence="1">Uncharacterized protein</fullName>
    </submittedName>
</protein>
<dbReference type="EMBL" id="QFYR01000001">
    <property type="protein sequence ID" value="RAK56545.1"/>
    <property type="molecule type" value="Genomic_DNA"/>
</dbReference>
<dbReference type="RefSeq" id="WP_111512896.1">
    <property type="nucleotide sequence ID" value="NZ_QFYR01000001.1"/>
</dbReference>
<sequence length="65" mass="7026">MQTYRAYKLNPSGRIAAGEWLHAETLAEAKRLAHAMCDSATPAVELWQGATRLAVIPCADEEVAA</sequence>
<dbReference type="AlphaFoldDB" id="A0A328AQB8"/>